<dbReference type="GO" id="GO:0006826">
    <property type="term" value="P:iron ion transport"/>
    <property type="evidence" value="ECO:0007669"/>
    <property type="project" value="InterPro"/>
</dbReference>
<organism evidence="2 3">
    <name type="scientific">Zavarzinia compransoris</name>
    <dbReference type="NCBI Taxonomy" id="1264899"/>
    <lineage>
        <taxon>Bacteria</taxon>
        <taxon>Pseudomonadati</taxon>
        <taxon>Pseudomonadota</taxon>
        <taxon>Alphaproteobacteria</taxon>
        <taxon>Rhodospirillales</taxon>
        <taxon>Zavarziniaceae</taxon>
        <taxon>Zavarzinia</taxon>
    </lineage>
</organism>
<keyword evidence="3" id="KW-1185">Reference proteome</keyword>
<dbReference type="Gene3D" id="3.40.1570.10">
    <property type="entry name" value="HemS/ChuS/ChuX like domains"/>
    <property type="match status" value="2"/>
</dbReference>
<dbReference type="CDD" id="cd16830">
    <property type="entry name" value="HemS-like_N"/>
    <property type="match status" value="1"/>
</dbReference>
<dbReference type="SUPFAM" id="SSF144064">
    <property type="entry name" value="Heme iron utilization protein-like"/>
    <property type="match status" value="1"/>
</dbReference>
<dbReference type="RefSeq" id="WP_109919525.1">
    <property type="nucleotide sequence ID" value="NZ_QGLF01000001.1"/>
</dbReference>
<dbReference type="InterPro" id="IPR053733">
    <property type="entry name" value="Heme_Transport_Util_sf"/>
</dbReference>
<reference evidence="3" key="1">
    <citation type="submission" date="2018-05" db="EMBL/GenBank/DDBJ databases">
        <title>Zavarzinia sp. HR-AS.</title>
        <authorList>
            <person name="Lee Y."/>
            <person name="Jeon C.O."/>
        </authorList>
    </citation>
    <scope>NUCLEOTIDE SEQUENCE [LARGE SCALE GENOMIC DNA]</scope>
    <source>
        <strain evidence="3">DSM 1231</strain>
    </source>
</reference>
<dbReference type="Proteomes" id="UP000246077">
    <property type="component" value="Unassembled WGS sequence"/>
</dbReference>
<dbReference type="OrthoDB" id="316630at2"/>
<dbReference type="AlphaFoldDB" id="A0A317EAA3"/>
<dbReference type="CDD" id="cd16831">
    <property type="entry name" value="HemS-like_C"/>
    <property type="match status" value="1"/>
</dbReference>
<sequence>MPDDFPPTPVLADDLARRLADLKTSEPNLRARDLAARLGISEAELVALSCGDGTVRLTGPFGDILQRLPDLGPIMALTRNEQCVHEKVGRFDKVSVEGRMGLVLDPEIDLRVFLWHWHSGFALTEATKDGPRRSLQFFDADGTAIHKVYLRPESDLAAFERLSADFRADDQSRAQAVTPRPAAAVPKADEAIDLDGFRAGWRGLTDTHDFFNLLRSFEVQREQGLRLIGREFSRPLDPAAPKHILEQAAASGLPIMIFVGSAGVIQIHTGTVARIVEMGPWLNVMDPGFNLHLRADLVASAYAVEKPTSDGTVTSVEIFDAEGGLIAMFFGKRKPGEPELQPWRDLVAGLPERA</sequence>
<protein>
    <submittedName>
        <fullName evidence="2">Hemin-degrading factor</fullName>
    </submittedName>
</protein>
<dbReference type="Pfam" id="PF05171">
    <property type="entry name" value="HemS"/>
    <property type="match status" value="2"/>
</dbReference>
<gene>
    <name evidence="2" type="ORF">DKG75_02670</name>
</gene>
<comment type="caution">
    <text evidence="2">The sequence shown here is derived from an EMBL/GenBank/DDBJ whole genome shotgun (WGS) entry which is preliminary data.</text>
</comment>
<proteinExistence type="predicted"/>
<evidence type="ECO:0000313" key="2">
    <source>
        <dbReference type="EMBL" id="PWR23492.1"/>
    </source>
</evidence>
<feature type="domain" description="Haemin-degrading HemS/ChuX" evidence="1">
    <location>
        <begin position="219"/>
        <end position="350"/>
    </location>
</feature>
<name>A0A317EAA3_9PROT</name>
<evidence type="ECO:0000313" key="3">
    <source>
        <dbReference type="Proteomes" id="UP000246077"/>
    </source>
</evidence>
<dbReference type="InterPro" id="IPR007845">
    <property type="entry name" value="HemS/ChuX_dom"/>
</dbReference>
<evidence type="ECO:0000259" key="1">
    <source>
        <dbReference type="Pfam" id="PF05171"/>
    </source>
</evidence>
<dbReference type="EMBL" id="QGLF01000001">
    <property type="protein sequence ID" value="PWR23492.1"/>
    <property type="molecule type" value="Genomic_DNA"/>
</dbReference>
<accession>A0A317EAA3</accession>
<feature type="domain" description="Haemin-degrading HemS/ChuX" evidence="1">
    <location>
        <begin position="39"/>
        <end position="166"/>
    </location>
</feature>